<organism evidence="2 3">
    <name type="scientific">Beta vulgaris subsp. vulgaris</name>
    <name type="common">Beet</name>
    <dbReference type="NCBI Taxonomy" id="3555"/>
    <lineage>
        <taxon>Eukaryota</taxon>
        <taxon>Viridiplantae</taxon>
        <taxon>Streptophyta</taxon>
        <taxon>Embryophyta</taxon>
        <taxon>Tracheophyta</taxon>
        <taxon>Spermatophyta</taxon>
        <taxon>Magnoliopsida</taxon>
        <taxon>eudicotyledons</taxon>
        <taxon>Gunneridae</taxon>
        <taxon>Pentapetalae</taxon>
        <taxon>Caryophyllales</taxon>
        <taxon>Chenopodiaceae</taxon>
        <taxon>Betoideae</taxon>
        <taxon>Beta</taxon>
    </lineage>
</organism>
<reference evidence="2 3" key="1">
    <citation type="journal article" date="2014" name="Nature">
        <title>The genome of the recently domesticated crop plant sugar beet (Beta vulgaris).</title>
        <authorList>
            <person name="Dohm J.C."/>
            <person name="Minoche A.E."/>
            <person name="Holtgrawe D."/>
            <person name="Capella-Gutierrez S."/>
            <person name="Zakrzewski F."/>
            <person name="Tafer H."/>
            <person name="Rupp O."/>
            <person name="Sorensen T.R."/>
            <person name="Stracke R."/>
            <person name="Reinhardt R."/>
            <person name="Goesmann A."/>
            <person name="Kraft T."/>
            <person name="Schulz B."/>
            <person name="Stadler P.F."/>
            <person name="Schmidt T."/>
            <person name="Gabaldon T."/>
            <person name="Lehrach H."/>
            <person name="Weisshaar B."/>
            <person name="Himmelbauer H."/>
        </authorList>
    </citation>
    <scope>NUCLEOTIDE SEQUENCE [LARGE SCALE GENOMIC DNA]</scope>
    <source>
        <tissue evidence="2">Taproot</tissue>
    </source>
</reference>
<evidence type="ECO:0000313" key="2">
    <source>
        <dbReference type="EMBL" id="KMS93983.1"/>
    </source>
</evidence>
<dbReference type="Gramene" id="KMS93983">
    <property type="protein sequence ID" value="KMS93983"/>
    <property type="gene ID" value="BVRB_025970"/>
</dbReference>
<accession>A0A0J8B267</accession>
<proteinExistence type="predicted"/>
<evidence type="ECO:0000313" key="3">
    <source>
        <dbReference type="Proteomes" id="UP000035740"/>
    </source>
</evidence>
<protein>
    <submittedName>
        <fullName evidence="2">Uncharacterized protein</fullName>
    </submittedName>
</protein>
<keyword evidence="3" id="KW-1185">Reference proteome</keyword>
<gene>
    <name evidence="2" type="ORF">BVRB_025970</name>
</gene>
<dbReference type="EMBL" id="KQ097174">
    <property type="protein sequence ID" value="KMS93983.1"/>
    <property type="molecule type" value="Genomic_DNA"/>
</dbReference>
<name>A0A0J8B267_BETVV</name>
<sequence>MEEDELAACRKQNEELRAKLCRLVPEWKNLKTLVQKLTASEAAAVARAEQLAKASDISSPSSTSSGSDDAAALRAKLGKLVPEWKRLKEANKSLSESESTYRLKAQELESQLDAANVELERT</sequence>
<dbReference type="AlphaFoldDB" id="A0A0J8B267"/>
<evidence type="ECO:0000256" key="1">
    <source>
        <dbReference type="SAM" id="MobiDB-lite"/>
    </source>
</evidence>
<feature type="non-terminal residue" evidence="2">
    <location>
        <position position="122"/>
    </location>
</feature>
<feature type="region of interest" description="Disordered" evidence="1">
    <location>
        <begin position="51"/>
        <end position="71"/>
    </location>
</feature>
<dbReference type="Proteomes" id="UP000035740">
    <property type="component" value="Unassembled WGS sequence"/>
</dbReference>